<protein>
    <submittedName>
        <fullName evidence="3">NAD(P)-dependent oxidoreductase</fullName>
    </submittedName>
</protein>
<dbReference type="RefSeq" id="WP_237872736.1">
    <property type="nucleotide sequence ID" value="NZ_JAKLTR010000008.1"/>
</dbReference>
<proteinExistence type="inferred from homology"/>
<evidence type="ECO:0000259" key="2">
    <source>
        <dbReference type="Pfam" id="PF01370"/>
    </source>
</evidence>
<comment type="similarity">
    <text evidence="1">Belongs to the NAD(P)-dependent epimerase/dehydratase family.</text>
</comment>
<dbReference type="SUPFAM" id="SSF51735">
    <property type="entry name" value="NAD(P)-binding Rossmann-fold domains"/>
    <property type="match status" value="1"/>
</dbReference>
<dbReference type="PANTHER" id="PTHR43000">
    <property type="entry name" value="DTDP-D-GLUCOSE 4,6-DEHYDRATASE-RELATED"/>
    <property type="match status" value="1"/>
</dbReference>
<dbReference type="Pfam" id="PF01370">
    <property type="entry name" value="Epimerase"/>
    <property type="match status" value="1"/>
</dbReference>
<organism evidence="3 4">
    <name type="scientific">Terrimonas ginsenosidimutans</name>
    <dbReference type="NCBI Taxonomy" id="2908004"/>
    <lineage>
        <taxon>Bacteria</taxon>
        <taxon>Pseudomonadati</taxon>
        <taxon>Bacteroidota</taxon>
        <taxon>Chitinophagia</taxon>
        <taxon>Chitinophagales</taxon>
        <taxon>Chitinophagaceae</taxon>
        <taxon>Terrimonas</taxon>
    </lineage>
</organism>
<accession>A0ABS9KSX0</accession>
<evidence type="ECO:0000313" key="3">
    <source>
        <dbReference type="EMBL" id="MCG2615399.1"/>
    </source>
</evidence>
<gene>
    <name evidence="3" type="ORF">LZZ85_13955</name>
</gene>
<reference evidence="3" key="1">
    <citation type="submission" date="2022-01" db="EMBL/GenBank/DDBJ databases">
        <authorList>
            <person name="Jo J.-H."/>
            <person name="Im W.-T."/>
        </authorList>
    </citation>
    <scope>NUCLEOTIDE SEQUENCE</scope>
    <source>
        <strain evidence="3">NA20</strain>
    </source>
</reference>
<dbReference type="InterPro" id="IPR036291">
    <property type="entry name" value="NAD(P)-bd_dom_sf"/>
</dbReference>
<sequence length="284" mass="32147">MKKVLVTGATGFVGNHVVNALLKKGFSVIASSLSEEKAKKQDWFPQVDYKPFDLASASADLDLYQYFCQPDALIHLAWEGLPNYKSVFHMEENLPRHYAFIENLVINGLKNVSVTGTCFEYGMQEGKLSEEMAVFPDNFYAQAKNELRIRLAQLSVKHPVTLKWIRLFYMYGKGQNPNSLLSQLQAALERGDASFNMSPGDQLRDYLPIEKVADNIVKIADQQEVSGIINCCSGNPVQVKELVQEYLNRNNADIKLNLGFYPYSDLEPRNFWGDTTKLKTITDE</sequence>
<comment type="caution">
    <text evidence="3">The sequence shown here is derived from an EMBL/GenBank/DDBJ whole genome shotgun (WGS) entry which is preliminary data.</text>
</comment>
<feature type="domain" description="NAD-dependent epimerase/dehydratase" evidence="2">
    <location>
        <begin position="4"/>
        <end position="231"/>
    </location>
</feature>
<dbReference type="EMBL" id="JAKLTR010000008">
    <property type="protein sequence ID" value="MCG2615399.1"/>
    <property type="molecule type" value="Genomic_DNA"/>
</dbReference>
<name>A0ABS9KSX0_9BACT</name>
<dbReference type="Proteomes" id="UP001165367">
    <property type="component" value="Unassembled WGS sequence"/>
</dbReference>
<evidence type="ECO:0000256" key="1">
    <source>
        <dbReference type="ARBA" id="ARBA00007637"/>
    </source>
</evidence>
<dbReference type="Gene3D" id="3.40.50.720">
    <property type="entry name" value="NAD(P)-binding Rossmann-like Domain"/>
    <property type="match status" value="1"/>
</dbReference>
<dbReference type="InterPro" id="IPR001509">
    <property type="entry name" value="Epimerase_deHydtase"/>
</dbReference>
<evidence type="ECO:0000313" key="4">
    <source>
        <dbReference type="Proteomes" id="UP001165367"/>
    </source>
</evidence>
<keyword evidence="4" id="KW-1185">Reference proteome</keyword>